<dbReference type="SUPFAM" id="SSF55486">
    <property type="entry name" value="Metalloproteases ('zincins'), catalytic domain"/>
    <property type="match status" value="1"/>
</dbReference>
<sequence length="748" mass="85542">MAKYICNGAQCKCTLGTEDGTLEVKSQTKIFIQDKLMATENEKTFVFPNFTSCKIQNPPIPCQPAIEAPWSSTKNNVLQSEHKGLLEASTAFCTFGQGEISIIDSKQTQTKNVIFGDYSSEPKEISKVYAKVRTLETYNGEFGFDWVDVDPETMEIQKIQGVPFEKVEYFYKKGNTAQDLGNIIPIGEDKPGAIKAIQKNYGLINFDNHFEMPFVLLKPGEPVTLSLEVFFEGESQDDYISITGDEYYSFKIDGEEERKDENDKTTKKKIVANEQLQLTIKCSKESLDKKYFFLHTGAKGPREIGGLNMMKNKVLKLKFRVIALVSNEGNPNEKAKALFKKFKNAGIKEYLNNNSLNQAGYAVEIENFEAMDASKVDDYFYAFDKEDWTRKKYFASIIKQKPDVDPVTGNCRIESWDPIKKECNKKPVITEVIVDDQKDLGLPDKANEMDEITISEYKKKLRNKGKPFNEGGIIILSDFESSDEKTGAYSRTSPLNHYALIVYSTNTNNKDTYSHEIGHMLGLPHLFYDSKEKEEYKVARENILGNGLPVNNPDGTKNEKFIPPIETKILKLQSETNKIYSLTTIIGKKSTLIEKITKTNIYFQYKTSYYTRLKTNVEREYKGQPGSTIVAGTGKNTQTKDQYLSVCKNEIDKNTSYLQENTSTLQILNSIHTDKIQLHKYKINLKASDYSLVLIETKKYYYSVIDQIHSNYLLFKQGSTKNIMDYHNSRLVYFHNQIKIMRDDIENY</sequence>
<dbReference type="InterPro" id="IPR024079">
    <property type="entry name" value="MetalloPept_cat_dom_sf"/>
</dbReference>
<dbReference type="Pfam" id="PF14107">
    <property type="entry name" value="DUF4280"/>
    <property type="match status" value="1"/>
</dbReference>
<dbReference type="EMBL" id="JAJJMN010000001">
    <property type="protein sequence ID" value="MCC9016456.1"/>
    <property type="molecule type" value="Genomic_DNA"/>
</dbReference>
<protein>
    <submittedName>
        <fullName evidence="1">DUF4280 domain-containing protein</fullName>
    </submittedName>
</protein>
<dbReference type="Gene3D" id="3.40.390.10">
    <property type="entry name" value="Collagenase (Catalytic Domain)"/>
    <property type="match status" value="1"/>
</dbReference>
<reference evidence="1" key="1">
    <citation type="submission" date="2021-11" db="EMBL/GenBank/DDBJ databases">
        <title>Description of novel Flavobacterium species.</title>
        <authorList>
            <person name="Saticioglu I.B."/>
            <person name="Ay H."/>
            <person name="Altun S."/>
            <person name="Duman M."/>
        </authorList>
    </citation>
    <scope>NUCLEOTIDE SEQUENCE</scope>
    <source>
        <strain evidence="1">F-126</strain>
    </source>
</reference>
<proteinExistence type="predicted"/>
<dbReference type="RefSeq" id="WP_229998441.1">
    <property type="nucleotide sequence ID" value="NZ_JAJJMN010000001.1"/>
</dbReference>
<comment type="caution">
    <text evidence="1">The sequence shown here is derived from an EMBL/GenBank/DDBJ whole genome shotgun (WGS) entry which is preliminary data.</text>
</comment>
<evidence type="ECO:0000313" key="2">
    <source>
        <dbReference type="Proteomes" id="UP001430700"/>
    </source>
</evidence>
<dbReference type="Proteomes" id="UP001430700">
    <property type="component" value="Unassembled WGS sequence"/>
</dbReference>
<evidence type="ECO:0000313" key="1">
    <source>
        <dbReference type="EMBL" id="MCC9016456.1"/>
    </source>
</evidence>
<gene>
    <name evidence="1" type="ORF">LNQ34_01545</name>
</gene>
<keyword evidence="2" id="KW-1185">Reference proteome</keyword>
<accession>A0ABS8LV82</accession>
<name>A0ABS8LV82_9FLAO</name>
<dbReference type="InterPro" id="IPR025460">
    <property type="entry name" value="DUF4280"/>
</dbReference>
<organism evidence="1 2">
    <name type="scientific">Flavobacterium lipolyticum</name>
    <dbReference type="NCBI Taxonomy" id="2893754"/>
    <lineage>
        <taxon>Bacteria</taxon>
        <taxon>Pseudomonadati</taxon>
        <taxon>Bacteroidota</taxon>
        <taxon>Flavobacteriia</taxon>
        <taxon>Flavobacteriales</taxon>
        <taxon>Flavobacteriaceae</taxon>
        <taxon>Flavobacterium</taxon>
    </lineage>
</organism>